<dbReference type="PANTHER" id="PTHR33930">
    <property type="entry name" value="ALKYL HYDROPEROXIDE REDUCTASE AHPD"/>
    <property type="match status" value="1"/>
</dbReference>
<dbReference type="Proteomes" id="UP000177187">
    <property type="component" value="Unassembled WGS sequence"/>
</dbReference>
<dbReference type="EMBL" id="MFAF01000062">
    <property type="protein sequence ID" value="OGD76821.1"/>
    <property type="molecule type" value="Genomic_DNA"/>
</dbReference>
<dbReference type="STRING" id="1817816.A2Y64_04470"/>
<dbReference type="InterPro" id="IPR029032">
    <property type="entry name" value="AhpD-like"/>
</dbReference>
<evidence type="ECO:0000259" key="1">
    <source>
        <dbReference type="Pfam" id="PF02627"/>
    </source>
</evidence>
<sequence length="118" mass="13245">MTNATDGFHREREALNELVLSRGGNITKRFFSLDTQVYGEGRLPGRFKELLGLVASTVLRCEDCVTYHVLRASEKGVEGEEFYEAMEVALVVGGSVVIPHYRRAVRLWEELRGKGGRS</sequence>
<accession>A0A1F5FB20</accession>
<organism evidence="2 3">
    <name type="scientific">Candidatus Coatesbacteria bacterium RBG_13_66_14</name>
    <dbReference type="NCBI Taxonomy" id="1817816"/>
    <lineage>
        <taxon>Bacteria</taxon>
        <taxon>Candidatus Coatesiibacteriota</taxon>
    </lineage>
</organism>
<dbReference type="PANTHER" id="PTHR33930:SF2">
    <property type="entry name" value="BLR3452 PROTEIN"/>
    <property type="match status" value="1"/>
</dbReference>
<comment type="caution">
    <text evidence="2">The sequence shown here is derived from an EMBL/GenBank/DDBJ whole genome shotgun (WGS) entry which is preliminary data.</text>
</comment>
<dbReference type="GO" id="GO:0051920">
    <property type="term" value="F:peroxiredoxin activity"/>
    <property type="evidence" value="ECO:0007669"/>
    <property type="project" value="InterPro"/>
</dbReference>
<keyword evidence="2" id="KW-0560">Oxidoreductase</keyword>
<evidence type="ECO:0000313" key="3">
    <source>
        <dbReference type="Proteomes" id="UP000177187"/>
    </source>
</evidence>
<evidence type="ECO:0000313" key="2">
    <source>
        <dbReference type="EMBL" id="OGD76821.1"/>
    </source>
</evidence>
<reference evidence="2 3" key="1">
    <citation type="journal article" date="2016" name="Nat. Commun.">
        <title>Thousands of microbial genomes shed light on interconnected biogeochemical processes in an aquifer system.</title>
        <authorList>
            <person name="Anantharaman K."/>
            <person name="Brown C.T."/>
            <person name="Hug L.A."/>
            <person name="Sharon I."/>
            <person name="Castelle C.J."/>
            <person name="Probst A.J."/>
            <person name="Thomas B.C."/>
            <person name="Singh A."/>
            <person name="Wilkins M.J."/>
            <person name="Karaoz U."/>
            <person name="Brodie E.L."/>
            <person name="Williams K.H."/>
            <person name="Hubbard S.S."/>
            <person name="Banfield J.F."/>
        </authorList>
    </citation>
    <scope>NUCLEOTIDE SEQUENCE [LARGE SCALE GENOMIC DNA]</scope>
</reference>
<feature type="domain" description="Carboxymuconolactone decarboxylase-like" evidence="1">
    <location>
        <begin position="28"/>
        <end position="104"/>
    </location>
</feature>
<dbReference type="SUPFAM" id="SSF69118">
    <property type="entry name" value="AhpD-like"/>
    <property type="match status" value="1"/>
</dbReference>
<protein>
    <submittedName>
        <fullName evidence="2">Alkylhydroperoxidase</fullName>
    </submittedName>
</protein>
<name>A0A1F5FB20_9BACT</name>
<dbReference type="Gene3D" id="1.20.1290.10">
    <property type="entry name" value="AhpD-like"/>
    <property type="match status" value="1"/>
</dbReference>
<keyword evidence="2" id="KW-0575">Peroxidase</keyword>
<gene>
    <name evidence="2" type="ORF">A2Y64_04470</name>
</gene>
<proteinExistence type="predicted"/>
<dbReference type="InterPro" id="IPR003779">
    <property type="entry name" value="CMD-like"/>
</dbReference>
<dbReference type="Pfam" id="PF02627">
    <property type="entry name" value="CMD"/>
    <property type="match status" value="1"/>
</dbReference>
<dbReference type="AlphaFoldDB" id="A0A1F5FB20"/>